<name>A0A2J7ZZ05_9CHLO</name>
<evidence type="ECO:0000313" key="1">
    <source>
        <dbReference type="EMBL" id="PNH05478.1"/>
    </source>
</evidence>
<dbReference type="Proteomes" id="UP000236333">
    <property type="component" value="Unassembled WGS sequence"/>
</dbReference>
<proteinExistence type="predicted"/>
<sequence>MKLKGAFERTGAGPLRLPPALALALLALSGAGRDAPAGLAGDLGRRSPFFCGRETERLGGSSAGGQQHSAQRTVQLSGGWSGGRALCLRPALASDIRLRNGTLTASPSVCVPGANVSSARSAALFAAALSGSGQTARAEYAQARAARAGAGAAYLCEDGVSLCGGLPVLEASGGGWLDERRLGRRAAVGPASYAIIEANNSYLILNETSTYLKSMELRMVENNTLAFGGGNVTLDYSTISLASRNWFSVANGTDLAFNVSRLNFTNYFAWYVHSDLKSPPPPLYENKTAPLVWVNDSTLAAEGTLIVFSNLPAVVLTNSSLLLSNSTLQLYNSTLQLWDSSLGLVNSAVELYDGSVLEFYCNSTAVGEGRVAAASLSKGKFPAGAQQLGSKALSVIDEPYGDLALTAVGMAFAAEPTNAYGFSAPQYEQERGLSAYNGKVIVAMNIASE</sequence>
<comment type="caution">
    <text evidence="1">The sequence shown here is derived from an EMBL/GenBank/DDBJ whole genome shotgun (WGS) entry which is preliminary data.</text>
</comment>
<protein>
    <submittedName>
        <fullName evidence="1">Uncharacterized protein</fullName>
    </submittedName>
</protein>
<evidence type="ECO:0000313" key="2">
    <source>
        <dbReference type="Proteomes" id="UP000236333"/>
    </source>
</evidence>
<dbReference type="OrthoDB" id="547259at2759"/>
<dbReference type="AlphaFoldDB" id="A0A2J7ZZ05"/>
<accession>A0A2J7ZZ05</accession>
<dbReference type="EMBL" id="PGGS01000302">
    <property type="protein sequence ID" value="PNH05478.1"/>
    <property type="molecule type" value="Genomic_DNA"/>
</dbReference>
<reference evidence="1 2" key="1">
    <citation type="journal article" date="2017" name="Mol. Biol. Evol.">
        <title>The 4-celled Tetrabaena socialis nuclear genome reveals the essential components for genetic control of cell number at the origin of multicellularity in the volvocine lineage.</title>
        <authorList>
            <person name="Featherston J."/>
            <person name="Arakaki Y."/>
            <person name="Hanschen E.R."/>
            <person name="Ferris P.J."/>
            <person name="Michod R.E."/>
            <person name="Olson B.J.S.C."/>
            <person name="Nozaki H."/>
            <person name="Durand P.M."/>
        </authorList>
    </citation>
    <scope>NUCLEOTIDE SEQUENCE [LARGE SCALE GENOMIC DNA]</scope>
    <source>
        <strain evidence="1 2">NIES-571</strain>
    </source>
</reference>
<organism evidence="1 2">
    <name type="scientific">Tetrabaena socialis</name>
    <dbReference type="NCBI Taxonomy" id="47790"/>
    <lineage>
        <taxon>Eukaryota</taxon>
        <taxon>Viridiplantae</taxon>
        <taxon>Chlorophyta</taxon>
        <taxon>core chlorophytes</taxon>
        <taxon>Chlorophyceae</taxon>
        <taxon>CS clade</taxon>
        <taxon>Chlamydomonadales</taxon>
        <taxon>Tetrabaenaceae</taxon>
        <taxon>Tetrabaena</taxon>
    </lineage>
</organism>
<keyword evidence="2" id="KW-1185">Reference proteome</keyword>
<gene>
    <name evidence="1" type="ORF">TSOC_008248</name>
</gene>